<protein>
    <submittedName>
        <fullName evidence="2">Uncharacterized protein</fullName>
    </submittedName>
</protein>
<dbReference type="AlphaFoldDB" id="A0A427XNU8"/>
<feature type="compositionally biased region" description="Polar residues" evidence="1">
    <location>
        <begin position="59"/>
        <end position="85"/>
    </location>
</feature>
<feature type="region of interest" description="Disordered" evidence="1">
    <location>
        <begin position="32"/>
        <end position="85"/>
    </location>
</feature>
<dbReference type="EMBL" id="RSCE01000008">
    <property type="protein sequence ID" value="RSH80448.1"/>
    <property type="molecule type" value="Genomic_DNA"/>
</dbReference>
<dbReference type="GeneID" id="39593571"/>
<proteinExistence type="predicted"/>
<evidence type="ECO:0000313" key="3">
    <source>
        <dbReference type="Proteomes" id="UP000279236"/>
    </source>
</evidence>
<reference evidence="2 3" key="1">
    <citation type="submission" date="2018-11" db="EMBL/GenBank/DDBJ databases">
        <title>Genome sequence of Apiotrichum porosum DSM 27194.</title>
        <authorList>
            <person name="Aliyu H."/>
            <person name="Gorte O."/>
            <person name="Ochsenreither K."/>
        </authorList>
    </citation>
    <scope>NUCLEOTIDE SEQUENCE [LARGE SCALE GENOMIC DNA]</scope>
    <source>
        <strain evidence="2 3">DSM 27194</strain>
    </source>
</reference>
<dbReference type="Proteomes" id="UP000279236">
    <property type="component" value="Unassembled WGS sequence"/>
</dbReference>
<evidence type="ECO:0000313" key="2">
    <source>
        <dbReference type="EMBL" id="RSH80448.1"/>
    </source>
</evidence>
<keyword evidence="3" id="KW-1185">Reference proteome</keyword>
<comment type="caution">
    <text evidence="2">The sequence shown here is derived from an EMBL/GenBank/DDBJ whole genome shotgun (WGS) entry which is preliminary data.</text>
</comment>
<dbReference type="RefSeq" id="XP_028475395.1">
    <property type="nucleotide sequence ID" value="XM_028624323.1"/>
</dbReference>
<gene>
    <name evidence="2" type="ORF">EHS24_009028</name>
</gene>
<sequence length="85" mass="8639">MTPLATGQRLTALEARLDKFMADMMTMMGARQGQMQQPGPGPLGAGAAVGAVGTGGVNNPIQSPQKQSPPDTQAQLGSASDTVSR</sequence>
<organism evidence="2 3">
    <name type="scientific">Apiotrichum porosum</name>
    <dbReference type="NCBI Taxonomy" id="105984"/>
    <lineage>
        <taxon>Eukaryota</taxon>
        <taxon>Fungi</taxon>
        <taxon>Dikarya</taxon>
        <taxon>Basidiomycota</taxon>
        <taxon>Agaricomycotina</taxon>
        <taxon>Tremellomycetes</taxon>
        <taxon>Trichosporonales</taxon>
        <taxon>Trichosporonaceae</taxon>
        <taxon>Apiotrichum</taxon>
    </lineage>
</organism>
<name>A0A427XNU8_9TREE</name>
<evidence type="ECO:0000256" key="1">
    <source>
        <dbReference type="SAM" id="MobiDB-lite"/>
    </source>
</evidence>
<accession>A0A427XNU8</accession>